<evidence type="ECO:0000256" key="1">
    <source>
        <dbReference type="ARBA" id="ARBA00009460"/>
    </source>
</evidence>
<dbReference type="Gene3D" id="3.30.200.20">
    <property type="entry name" value="Phosphorylase Kinase, domain 1"/>
    <property type="match status" value="1"/>
</dbReference>
<dbReference type="RefSeq" id="WP_074200465.1">
    <property type="nucleotide sequence ID" value="NZ_FSRE01000001.1"/>
</dbReference>
<keyword evidence="4" id="KW-1185">Reference proteome</keyword>
<dbReference type="OrthoDB" id="5291879at2"/>
<dbReference type="Proteomes" id="UP000198461">
    <property type="component" value="Unassembled WGS sequence"/>
</dbReference>
<keyword evidence="2" id="KW-0808">Transferase</keyword>
<dbReference type="Gene3D" id="3.90.1200.10">
    <property type="match status" value="1"/>
</dbReference>
<gene>
    <name evidence="3" type="ORF">SAMN05443662_0119</name>
</gene>
<name>A0A1N6DG96_9GAMM</name>
<keyword evidence="2 3" id="KW-0418">Kinase</keyword>
<dbReference type="GO" id="GO:0016301">
    <property type="term" value="F:kinase activity"/>
    <property type="evidence" value="ECO:0007669"/>
    <property type="project" value="UniProtKB-UniRule"/>
</dbReference>
<dbReference type="PANTHER" id="PTHR12149:SF8">
    <property type="entry name" value="PROTEIN-RIBULOSAMINE 3-KINASE"/>
    <property type="match status" value="1"/>
</dbReference>
<dbReference type="AlphaFoldDB" id="A0A1N6DG96"/>
<dbReference type="EMBL" id="FSRE01000001">
    <property type="protein sequence ID" value="SIN69756.1"/>
    <property type="molecule type" value="Genomic_DNA"/>
</dbReference>
<comment type="similarity">
    <text evidence="1 2">Belongs to the fructosamine kinase family.</text>
</comment>
<evidence type="ECO:0000313" key="4">
    <source>
        <dbReference type="Proteomes" id="UP000198461"/>
    </source>
</evidence>
<proteinExistence type="inferred from homology"/>
<reference evidence="3 4" key="1">
    <citation type="submission" date="2016-11" db="EMBL/GenBank/DDBJ databases">
        <authorList>
            <person name="Jaros S."/>
            <person name="Januszkiewicz K."/>
            <person name="Wedrychowicz H."/>
        </authorList>
    </citation>
    <scope>NUCLEOTIDE SEQUENCE [LARGE SCALE GENOMIC DNA]</scope>
    <source>
        <strain evidence="3 4">DSM 17737</strain>
    </source>
</reference>
<dbReference type="Pfam" id="PF03881">
    <property type="entry name" value="Fructosamin_kin"/>
    <property type="match status" value="1"/>
</dbReference>
<organism evidence="3 4">
    <name type="scientific">Sulfurivirga caldicuralii</name>
    <dbReference type="NCBI Taxonomy" id="364032"/>
    <lineage>
        <taxon>Bacteria</taxon>
        <taxon>Pseudomonadati</taxon>
        <taxon>Pseudomonadota</taxon>
        <taxon>Gammaproteobacteria</taxon>
        <taxon>Thiotrichales</taxon>
        <taxon>Piscirickettsiaceae</taxon>
        <taxon>Sulfurivirga</taxon>
    </lineage>
</organism>
<sequence>MDWNALVQAIEAAGGPALTLISAHPVGGGDIHEAWRLHCEEGDYFLKTNRPASLPMFRSEAHALAVIYATHTIRCPKPYAVGEGGGKAFLLMEYLPLGARGNERDRGRALALMHHHLSDNGCFGWDEDNYIGHTLQPNGWDTDWVHFYGEKRLRHQLKLAQAAGGGPRLFEKGEKLIEAQPAFFSTYTPKPSLLHGDLWGGNSAFTEDGEPVIYDPASYYGDHEADIAMTELFGGFGRDFYAAYREVFPLDEGYRVRRELYNLYHLLNHFNLFGGGYARSAERTIDALLAEVL</sequence>
<dbReference type="SUPFAM" id="SSF56112">
    <property type="entry name" value="Protein kinase-like (PK-like)"/>
    <property type="match status" value="1"/>
</dbReference>
<accession>A0A1N6DG96</accession>
<dbReference type="InterPro" id="IPR011009">
    <property type="entry name" value="Kinase-like_dom_sf"/>
</dbReference>
<dbReference type="PIRSF" id="PIRSF006221">
    <property type="entry name" value="Ketosamine-3-kinase"/>
    <property type="match status" value="1"/>
</dbReference>
<dbReference type="InterPro" id="IPR016477">
    <property type="entry name" value="Fructo-/Ketosamine-3-kinase"/>
</dbReference>
<dbReference type="STRING" id="364032.SAMN05443662_0119"/>
<evidence type="ECO:0000313" key="3">
    <source>
        <dbReference type="EMBL" id="SIN69756.1"/>
    </source>
</evidence>
<evidence type="ECO:0000256" key="2">
    <source>
        <dbReference type="PIRNR" id="PIRNR006221"/>
    </source>
</evidence>
<protein>
    <submittedName>
        <fullName evidence="3">Fructosamine-3-kinase</fullName>
    </submittedName>
</protein>
<dbReference type="PANTHER" id="PTHR12149">
    <property type="entry name" value="FRUCTOSAMINE 3 KINASE-RELATED PROTEIN"/>
    <property type="match status" value="1"/>
</dbReference>